<proteinExistence type="predicted"/>
<accession>A0A8D8Z4B3</accession>
<sequence>MWAYLDVFGLTLTALGPNGRSVWIRIEWSPRATRMYVESRAGWRRGASWRRRWTSWRRRRWTFWRRRTGRHGRDTVDDSQRGQEYVQFGDGHSCKPIKCCLEY</sequence>
<dbReference type="EMBL" id="HBUF01414785">
    <property type="protein sequence ID" value="CAG6739696.1"/>
    <property type="molecule type" value="Transcribed_RNA"/>
</dbReference>
<reference evidence="1" key="1">
    <citation type="submission" date="2021-05" db="EMBL/GenBank/DDBJ databases">
        <authorList>
            <person name="Alioto T."/>
            <person name="Alioto T."/>
            <person name="Gomez Garrido J."/>
        </authorList>
    </citation>
    <scope>NUCLEOTIDE SEQUENCE</scope>
</reference>
<dbReference type="AlphaFoldDB" id="A0A8D8Z4B3"/>
<organism evidence="1">
    <name type="scientific">Cacopsylla melanoneura</name>
    <dbReference type="NCBI Taxonomy" id="428564"/>
    <lineage>
        <taxon>Eukaryota</taxon>
        <taxon>Metazoa</taxon>
        <taxon>Ecdysozoa</taxon>
        <taxon>Arthropoda</taxon>
        <taxon>Hexapoda</taxon>
        <taxon>Insecta</taxon>
        <taxon>Pterygota</taxon>
        <taxon>Neoptera</taxon>
        <taxon>Paraneoptera</taxon>
        <taxon>Hemiptera</taxon>
        <taxon>Sternorrhyncha</taxon>
        <taxon>Psylloidea</taxon>
        <taxon>Psyllidae</taxon>
        <taxon>Psyllinae</taxon>
        <taxon>Cacopsylla</taxon>
    </lineage>
</organism>
<name>A0A8D8Z4B3_9HEMI</name>
<evidence type="ECO:0000313" key="1">
    <source>
        <dbReference type="EMBL" id="CAG6739696.1"/>
    </source>
</evidence>
<protein>
    <submittedName>
        <fullName evidence="1">Uncharacterized protein</fullName>
    </submittedName>
</protein>